<evidence type="ECO:0000256" key="1">
    <source>
        <dbReference type="ARBA" id="ARBA00006479"/>
    </source>
</evidence>
<proteinExistence type="inferred from homology"/>
<name>A0ABT3DNS6_9BACI</name>
<gene>
    <name evidence="2" type="ORF">OIH86_23875</name>
</gene>
<comment type="similarity">
    <text evidence="1">Belongs to the ROK (NagC/XylR) family.</text>
</comment>
<comment type="caution">
    <text evidence="2">The sequence shown here is derived from an EMBL/GenBank/DDBJ whole genome shotgun (WGS) entry which is preliminary data.</text>
</comment>
<dbReference type="PANTHER" id="PTHR18964:SF149">
    <property type="entry name" value="BIFUNCTIONAL UDP-N-ACETYLGLUCOSAMINE 2-EPIMERASE_N-ACETYLMANNOSAMINE KINASE"/>
    <property type="match status" value="1"/>
</dbReference>
<dbReference type="Gene3D" id="3.30.420.40">
    <property type="match status" value="2"/>
</dbReference>
<dbReference type="EMBL" id="JAOYEY010000051">
    <property type="protein sequence ID" value="MCV9888697.1"/>
    <property type="molecule type" value="Genomic_DNA"/>
</dbReference>
<sequence>MNVRIGIDLGGTNVRVGLVDEQWNILNLIQEPTEAEKGHNYTIEKMKAMIEQIKDGKSIKGIGIGAPGPLDFKNGIILSPPNLPGWEEIPLVEIFEDHFSVPVYLNNDANVAGLAEAVAGSGVGSESVYYMTVSTGIGGAFIIDKQLFNGANGYAGEIGNMIVEPNGYKHNNLNQGSFEGLASGTSIGRRAYEQFGIEGGAKNVFFLANQGDQHAQIVIDDTVNYLAMGIANIAHVVNPQIFIVGGGVMESKQFILAPLQEKVKEYVYPQLASSIKIVPTTLGGHAGVIGAAMLVK</sequence>
<organism evidence="2 3">
    <name type="scientific">Metabacillus halosaccharovorans</name>
    <dbReference type="NCBI Taxonomy" id="930124"/>
    <lineage>
        <taxon>Bacteria</taxon>
        <taxon>Bacillati</taxon>
        <taxon>Bacillota</taxon>
        <taxon>Bacilli</taxon>
        <taxon>Bacillales</taxon>
        <taxon>Bacillaceae</taxon>
        <taxon>Metabacillus</taxon>
    </lineage>
</organism>
<dbReference type="RefSeq" id="WP_264144738.1">
    <property type="nucleotide sequence ID" value="NZ_JAOYEY010000051.1"/>
</dbReference>
<reference evidence="2 3" key="1">
    <citation type="submission" date="2022-10" db="EMBL/GenBank/DDBJ databases">
        <title>Draft genome assembly of moderately radiation resistant bacterium Metabacillus halosaccharovorans.</title>
        <authorList>
            <person name="Pal S."/>
            <person name="Gopinathan A."/>
        </authorList>
    </citation>
    <scope>NUCLEOTIDE SEQUENCE [LARGE SCALE GENOMIC DNA]</scope>
    <source>
        <strain evidence="2 3">VITHBRA001</strain>
    </source>
</reference>
<dbReference type="SUPFAM" id="SSF53067">
    <property type="entry name" value="Actin-like ATPase domain"/>
    <property type="match status" value="1"/>
</dbReference>
<dbReference type="Proteomes" id="UP001526147">
    <property type="component" value="Unassembled WGS sequence"/>
</dbReference>
<dbReference type="Pfam" id="PF00480">
    <property type="entry name" value="ROK"/>
    <property type="match status" value="1"/>
</dbReference>
<dbReference type="InterPro" id="IPR000600">
    <property type="entry name" value="ROK"/>
</dbReference>
<protein>
    <submittedName>
        <fullName evidence="2">ROK family protein</fullName>
    </submittedName>
</protein>
<accession>A0ABT3DNS6</accession>
<dbReference type="InterPro" id="IPR043129">
    <property type="entry name" value="ATPase_NBD"/>
</dbReference>
<dbReference type="CDD" id="cd24068">
    <property type="entry name" value="ASKHA_NBD_ROK_FnNanK-like"/>
    <property type="match status" value="1"/>
</dbReference>
<dbReference type="PANTHER" id="PTHR18964">
    <property type="entry name" value="ROK (REPRESSOR, ORF, KINASE) FAMILY"/>
    <property type="match status" value="1"/>
</dbReference>
<evidence type="ECO:0000313" key="2">
    <source>
        <dbReference type="EMBL" id="MCV9888697.1"/>
    </source>
</evidence>
<keyword evidence="3" id="KW-1185">Reference proteome</keyword>
<evidence type="ECO:0000313" key="3">
    <source>
        <dbReference type="Proteomes" id="UP001526147"/>
    </source>
</evidence>